<protein>
    <recommendedName>
        <fullName evidence="4">Bcl-2 Bcl-2 homology region 1-3 domain-containing protein</fullName>
    </recommendedName>
</protein>
<dbReference type="Proteomes" id="UP001634394">
    <property type="component" value="Unassembled WGS sequence"/>
</dbReference>
<dbReference type="InterPro" id="IPR002475">
    <property type="entry name" value="Bcl2-like"/>
</dbReference>
<organism evidence="5 6">
    <name type="scientific">Sinanodonta woodiana</name>
    <name type="common">Chinese pond mussel</name>
    <name type="synonym">Anodonta woodiana</name>
    <dbReference type="NCBI Taxonomy" id="1069815"/>
    <lineage>
        <taxon>Eukaryota</taxon>
        <taxon>Metazoa</taxon>
        <taxon>Spiralia</taxon>
        <taxon>Lophotrochozoa</taxon>
        <taxon>Mollusca</taxon>
        <taxon>Bivalvia</taxon>
        <taxon>Autobranchia</taxon>
        <taxon>Heteroconchia</taxon>
        <taxon>Palaeoheterodonta</taxon>
        <taxon>Unionida</taxon>
        <taxon>Unionoidea</taxon>
        <taxon>Unionidae</taxon>
        <taxon>Unioninae</taxon>
        <taxon>Sinanodonta</taxon>
    </lineage>
</organism>
<dbReference type="GO" id="GO:0006915">
    <property type="term" value="P:apoptotic process"/>
    <property type="evidence" value="ECO:0007669"/>
    <property type="project" value="UniProtKB-KW"/>
</dbReference>
<comment type="similarity">
    <text evidence="1">Belongs to the Bcl-2 family.</text>
</comment>
<reference evidence="5 6" key="1">
    <citation type="submission" date="2024-11" db="EMBL/GenBank/DDBJ databases">
        <title>Chromosome-level genome assembly of the freshwater bivalve Anodonta woodiana.</title>
        <authorList>
            <person name="Chen X."/>
        </authorList>
    </citation>
    <scope>NUCLEOTIDE SEQUENCE [LARGE SCALE GENOMIC DNA]</scope>
    <source>
        <strain evidence="5">MN2024</strain>
        <tissue evidence="5">Gills</tissue>
    </source>
</reference>
<evidence type="ECO:0000256" key="3">
    <source>
        <dbReference type="SAM" id="MobiDB-lite"/>
    </source>
</evidence>
<proteinExistence type="inferred from homology"/>
<dbReference type="InterPro" id="IPR026298">
    <property type="entry name" value="Bcl-2_fam"/>
</dbReference>
<evidence type="ECO:0000256" key="2">
    <source>
        <dbReference type="ARBA" id="ARBA00022703"/>
    </source>
</evidence>
<dbReference type="PROSITE" id="PS50062">
    <property type="entry name" value="BCL2_FAMILY"/>
    <property type="match status" value="1"/>
</dbReference>
<accession>A0ABD3W091</accession>
<dbReference type="AlphaFoldDB" id="A0ABD3W091"/>
<dbReference type="InterPro" id="IPR036834">
    <property type="entry name" value="Bcl-2-like_sf"/>
</dbReference>
<dbReference type="Pfam" id="PF00452">
    <property type="entry name" value="Bcl-2"/>
    <property type="match status" value="1"/>
</dbReference>
<dbReference type="PANTHER" id="PTHR11256">
    <property type="entry name" value="BCL-2 RELATED"/>
    <property type="match status" value="1"/>
</dbReference>
<evidence type="ECO:0000313" key="6">
    <source>
        <dbReference type="Proteomes" id="UP001634394"/>
    </source>
</evidence>
<feature type="region of interest" description="Disordered" evidence="3">
    <location>
        <begin position="20"/>
        <end position="50"/>
    </location>
</feature>
<evidence type="ECO:0000256" key="1">
    <source>
        <dbReference type="ARBA" id="ARBA00009458"/>
    </source>
</evidence>
<evidence type="ECO:0000259" key="4">
    <source>
        <dbReference type="Pfam" id="PF00452"/>
    </source>
</evidence>
<dbReference type="InterPro" id="IPR046371">
    <property type="entry name" value="Bcl-2_BH1-3"/>
</dbReference>
<dbReference type="PRINTS" id="PR01862">
    <property type="entry name" value="BCL2FAMILY"/>
</dbReference>
<keyword evidence="2" id="KW-0053">Apoptosis</keyword>
<dbReference type="Gene3D" id="1.10.437.10">
    <property type="entry name" value="Blc2-like"/>
    <property type="match status" value="1"/>
</dbReference>
<feature type="domain" description="Bcl-2 Bcl-2 homology region 1-3" evidence="4">
    <location>
        <begin position="109"/>
        <end position="205"/>
    </location>
</feature>
<keyword evidence="6" id="KW-1185">Reference proteome</keyword>
<dbReference type="PANTHER" id="PTHR11256:SF21">
    <property type="entry name" value="BCL-2 BCL-2 HOMOLOGY REGION 1-3 DOMAIN-CONTAINING PROTEIN"/>
    <property type="match status" value="1"/>
</dbReference>
<evidence type="ECO:0000313" key="5">
    <source>
        <dbReference type="EMBL" id="KAL3867269.1"/>
    </source>
</evidence>
<comment type="caution">
    <text evidence="5">The sequence shown here is derived from an EMBL/GenBank/DDBJ whole genome shotgun (WGS) entry which is preliminary data.</text>
</comment>
<name>A0ABD3W091_SINWO</name>
<dbReference type="SUPFAM" id="SSF56854">
    <property type="entry name" value="Bcl-2 inhibitors of programmed cell death"/>
    <property type="match status" value="1"/>
</dbReference>
<dbReference type="EMBL" id="JBJQND010000009">
    <property type="protein sequence ID" value="KAL3867269.1"/>
    <property type="molecule type" value="Genomic_DNA"/>
</dbReference>
<sequence length="238" mass="26966">MTKMAIELLKSGNTRLRRLSESLPKLNINDPTAESDVPDENSSPEIVPPPSCEETVEEGKELFGSLLCNELEKEGIDTPQEVLSDCGICTTPCEDHHNFGRTLGREFRMMADEFAKTKEREKVQAMANGVSMSQVTYENFREILTGLFSDEGVTITRIVVLFFFCADVAIRALKEGAKLFCQFIRWSMQFITEKVCSWVQENGGWEAVLHRSLTYVRKAIVYLGAVIDIYVVFRKTLF</sequence>
<gene>
    <name evidence="5" type="ORF">ACJMK2_044483</name>
</gene>